<evidence type="ECO:0000259" key="1">
    <source>
        <dbReference type="Pfam" id="PF00496"/>
    </source>
</evidence>
<feature type="domain" description="Solute-binding protein family 5" evidence="1">
    <location>
        <begin position="63"/>
        <end position="403"/>
    </location>
</feature>
<dbReference type="GO" id="GO:0042597">
    <property type="term" value="C:periplasmic space"/>
    <property type="evidence" value="ECO:0007669"/>
    <property type="project" value="UniProtKB-ARBA"/>
</dbReference>
<dbReference type="InterPro" id="IPR039424">
    <property type="entry name" value="SBP_5"/>
</dbReference>
<dbReference type="GO" id="GO:1904680">
    <property type="term" value="F:peptide transmembrane transporter activity"/>
    <property type="evidence" value="ECO:0007669"/>
    <property type="project" value="TreeGrafter"/>
</dbReference>
<dbReference type="PANTHER" id="PTHR30290">
    <property type="entry name" value="PERIPLASMIC BINDING COMPONENT OF ABC TRANSPORTER"/>
    <property type="match status" value="1"/>
</dbReference>
<dbReference type="PANTHER" id="PTHR30290:SF62">
    <property type="entry name" value="OLIGOPEPTIDE ABC TRANSPORTER, PERIPLASMIC OLIGOPEPTIDE-BINDING PROTEIN"/>
    <property type="match status" value="1"/>
</dbReference>
<dbReference type="GO" id="GO:0015833">
    <property type="term" value="P:peptide transport"/>
    <property type="evidence" value="ECO:0007669"/>
    <property type="project" value="TreeGrafter"/>
</dbReference>
<dbReference type="InterPro" id="IPR000914">
    <property type="entry name" value="SBP_5_dom"/>
</dbReference>
<dbReference type="Gene3D" id="3.10.105.10">
    <property type="entry name" value="Dipeptide-binding Protein, Domain 3"/>
    <property type="match status" value="1"/>
</dbReference>
<comment type="caution">
    <text evidence="2">The sequence shown here is derived from an EMBL/GenBank/DDBJ whole genome shotgun (WGS) entry which is preliminary data.</text>
</comment>
<reference evidence="2" key="1">
    <citation type="journal article" date="2014" name="Front. Microbiol.">
        <title>High frequency of phylogenetically diverse reductive dehalogenase-homologous genes in deep subseafloor sedimentary metagenomes.</title>
        <authorList>
            <person name="Kawai M."/>
            <person name="Futagami T."/>
            <person name="Toyoda A."/>
            <person name="Takaki Y."/>
            <person name="Nishi S."/>
            <person name="Hori S."/>
            <person name="Arai W."/>
            <person name="Tsubouchi T."/>
            <person name="Morono Y."/>
            <person name="Uchiyama I."/>
            <person name="Ito T."/>
            <person name="Fujiyama A."/>
            <person name="Inagaki F."/>
            <person name="Takami H."/>
        </authorList>
    </citation>
    <scope>NUCLEOTIDE SEQUENCE</scope>
    <source>
        <strain evidence="2">Expedition CK06-06</strain>
    </source>
</reference>
<feature type="non-terminal residue" evidence="2">
    <location>
        <position position="1"/>
    </location>
</feature>
<dbReference type="Pfam" id="PF00496">
    <property type="entry name" value="SBP_bac_5"/>
    <property type="match status" value="1"/>
</dbReference>
<organism evidence="2">
    <name type="scientific">marine sediment metagenome</name>
    <dbReference type="NCBI Taxonomy" id="412755"/>
    <lineage>
        <taxon>unclassified sequences</taxon>
        <taxon>metagenomes</taxon>
        <taxon>ecological metagenomes</taxon>
    </lineage>
</organism>
<dbReference type="SUPFAM" id="SSF53850">
    <property type="entry name" value="Periplasmic binding protein-like II"/>
    <property type="match status" value="1"/>
</dbReference>
<evidence type="ECO:0000313" key="2">
    <source>
        <dbReference type="EMBL" id="GAI75123.1"/>
    </source>
</evidence>
<proteinExistence type="predicted"/>
<dbReference type="AlphaFoldDB" id="X1R3L7"/>
<dbReference type="GO" id="GO:0043190">
    <property type="term" value="C:ATP-binding cassette (ABC) transporter complex"/>
    <property type="evidence" value="ECO:0007669"/>
    <property type="project" value="InterPro"/>
</dbReference>
<sequence>AAGELPPIEERLPDEPTVVDVVEEIGQYGGTLNVFAMDETPWNDMTEGPERAGYLAVFTEDATIVGHLAKSLELSEDQKSLTISLRKGTKWSDGHPFTVEDIVFMFEALHWNDKVETWNDMPEVTRLVVIDDYTVRLEADEPSPLMLPKMVTFIGSHWFMFHPKHYLEKWHIDYNPNANELAKEEGFDSWWECFHSHYWWVGLKDLNLPSLQAWIMKEFTATYKVFERNPYYWAVDTEGNQLPYIDRIVAHLVSPEVYQMKVISGEADVAFVGTSVANYSLYKENEGSGDYRVVSIPGGGGADIAFGVNQNHSDPAIRKIYQDVRFRRALSLAINREEINEVSFFGMAVPRQATVLPSVSYYKEEWGEAYAQYDPDKANSLLDEVGLTERDRDGFRIGPDGKALSLIVEVISQWDLLSHPSVFYW</sequence>
<dbReference type="PIRSF" id="PIRSF002741">
    <property type="entry name" value="MppA"/>
    <property type="match status" value="1"/>
</dbReference>
<gene>
    <name evidence="2" type="ORF">S12H4_13409</name>
</gene>
<dbReference type="EMBL" id="BARW01006387">
    <property type="protein sequence ID" value="GAI75123.1"/>
    <property type="molecule type" value="Genomic_DNA"/>
</dbReference>
<accession>X1R3L7</accession>
<dbReference type="Gene3D" id="3.40.190.10">
    <property type="entry name" value="Periplasmic binding protein-like II"/>
    <property type="match status" value="1"/>
</dbReference>
<name>X1R3L7_9ZZZZ</name>
<protein>
    <recommendedName>
        <fullName evidence="1">Solute-binding protein family 5 domain-containing protein</fullName>
    </recommendedName>
</protein>
<dbReference type="InterPro" id="IPR030678">
    <property type="entry name" value="Peptide/Ni-bd"/>
</dbReference>